<dbReference type="Pfam" id="PF02838">
    <property type="entry name" value="Glyco_hydro_20b"/>
    <property type="match status" value="1"/>
</dbReference>
<organism evidence="9 10">
    <name type="scientific">Chitinophaga agrisoli</name>
    <dbReference type="NCBI Taxonomy" id="2607653"/>
    <lineage>
        <taxon>Bacteria</taxon>
        <taxon>Pseudomonadati</taxon>
        <taxon>Bacteroidota</taxon>
        <taxon>Chitinophagia</taxon>
        <taxon>Chitinophagales</taxon>
        <taxon>Chitinophagaceae</taxon>
        <taxon>Chitinophaga</taxon>
    </lineage>
</organism>
<dbReference type="PRINTS" id="PR00738">
    <property type="entry name" value="GLHYDRLASE20"/>
</dbReference>
<dbReference type="Gene3D" id="3.20.20.80">
    <property type="entry name" value="Glycosidases"/>
    <property type="match status" value="1"/>
</dbReference>
<dbReference type="EC" id="3.2.1.52" evidence="3"/>
<dbReference type="InterPro" id="IPR025705">
    <property type="entry name" value="Beta_hexosaminidase_sua/sub"/>
</dbReference>
<dbReference type="Pfam" id="PF00728">
    <property type="entry name" value="Glyco_hydro_20"/>
    <property type="match status" value="1"/>
</dbReference>
<dbReference type="InterPro" id="IPR011658">
    <property type="entry name" value="PA14_dom"/>
</dbReference>
<dbReference type="Pfam" id="PF07691">
    <property type="entry name" value="PA14"/>
    <property type="match status" value="1"/>
</dbReference>
<comment type="catalytic activity">
    <reaction evidence="1">
        <text>Hydrolysis of terminal non-reducing N-acetyl-D-hexosamine residues in N-acetyl-beta-D-hexosaminides.</text>
        <dbReference type="EC" id="3.2.1.52"/>
    </reaction>
</comment>
<dbReference type="CDD" id="cd06563">
    <property type="entry name" value="GH20_chitobiase-like"/>
    <property type="match status" value="1"/>
</dbReference>
<dbReference type="InterPro" id="IPR015883">
    <property type="entry name" value="Glyco_hydro_20_cat"/>
</dbReference>
<dbReference type="Gene3D" id="3.30.379.10">
    <property type="entry name" value="Chitobiase/beta-hexosaminidase domain 2-like"/>
    <property type="match status" value="1"/>
</dbReference>
<dbReference type="Gene3D" id="2.60.120.260">
    <property type="entry name" value="Galactose-binding domain-like"/>
    <property type="match status" value="1"/>
</dbReference>
<dbReference type="InterPro" id="IPR017853">
    <property type="entry name" value="GH"/>
</dbReference>
<dbReference type="PANTHER" id="PTHR22600">
    <property type="entry name" value="BETA-HEXOSAMINIDASE"/>
    <property type="match status" value="1"/>
</dbReference>
<keyword evidence="10" id="KW-1185">Reference proteome</keyword>
<dbReference type="Proteomes" id="UP000324611">
    <property type="component" value="Unassembled WGS sequence"/>
</dbReference>
<keyword evidence="4 9" id="KW-0378">Hydrolase</keyword>
<dbReference type="AlphaFoldDB" id="A0A5B2VT73"/>
<dbReference type="InterPro" id="IPR059177">
    <property type="entry name" value="GH29D-like_dom"/>
</dbReference>
<dbReference type="SUPFAM" id="SSF51445">
    <property type="entry name" value="(Trans)glycosidases"/>
    <property type="match status" value="1"/>
</dbReference>
<keyword evidence="5" id="KW-0326">Glycosidase</keyword>
<protein>
    <recommendedName>
        <fullName evidence="3">beta-N-acetylhexosaminidase</fullName>
        <ecNumber evidence="3">3.2.1.52</ecNumber>
    </recommendedName>
</protein>
<evidence type="ECO:0000256" key="7">
    <source>
        <dbReference type="SAM" id="SignalP"/>
    </source>
</evidence>
<proteinExistence type="inferred from homology"/>
<evidence type="ECO:0000256" key="4">
    <source>
        <dbReference type="ARBA" id="ARBA00022801"/>
    </source>
</evidence>
<evidence type="ECO:0000256" key="2">
    <source>
        <dbReference type="ARBA" id="ARBA00006285"/>
    </source>
</evidence>
<feature type="domain" description="PA14" evidence="8">
    <location>
        <begin position="619"/>
        <end position="755"/>
    </location>
</feature>
<dbReference type="InterPro" id="IPR037524">
    <property type="entry name" value="PA14/GLEYA"/>
</dbReference>
<evidence type="ECO:0000256" key="6">
    <source>
        <dbReference type="PIRSR" id="PIRSR625705-1"/>
    </source>
</evidence>
<dbReference type="SUPFAM" id="SSF55545">
    <property type="entry name" value="beta-N-acetylhexosaminidase-like domain"/>
    <property type="match status" value="1"/>
</dbReference>
<dbReference type="GO" id="GO:0016020">
    <property type="term" value="C:membrane"/>
    <property type="evidence" value="ECO:0007669"/>
    <property type="project" value="TreeGrafter"/>
</dbReference>
<dbReference type="Pfam" id="PF13290">
    <property type="entry name" value="CHB_HEX_C_1"/>
    <property type="match status" value="1"/>
</dbReference>
<dbReference type="RefSeq" id="WP_149839366.1">
    <property type="nucleotide sequence ID" value="NZ_VUOC01000003.1"/>
</dbReference>
<reference evidence="9 10" key="2">
    <citation type="submission" date="2019-09" db="EMBL/GenBank/DDBJ databases">
        <authorList>
            <person name="Jin C."/>
        </authorList>
    </citation>
    <scope>NUCLEOTIDE SEQUENCE [LARGE SCALE GENOMIC DNA]</scope>
    <source>
        <strain evidence="9 10">BN140078</strain>
    </source>
</reference>
<dbReference type="SMART" id="SM00758">
    <property type="entry name" value="PA14"/>
    <property type="match status" value="1"/>
</dbReference>
<evidence type="ECO:0000259" key="8">
    <source>
        <dbReference type="PROSITE" id="PS51820"/>
    </source>
</evidence>
<reference evidence="9 10" key="1">
    <citation type="submission" date="2019-09" db="EMBL/GenBank/DDBJ databases">
        <title>Chitinophaga ginsengihumi sp. nov., isolated from soil of ginseng rhizosphere.</title>
        <authorList>
            <person name="Lee J."/>
        </authorList>
    </citation>
    <scope>NUCLEOTIDE SEQUENCE [LARGE SCALE GENOMIC DNA]</scope>
    <source>
        <strain evidence="9 10">BN140078</strain>
    </source>
</reference>
<dbReference type="GO" id="GO:0030203">
    <property type="term" value="P:glycosaminoglycan metabolic process"/>
    <property type="evidence" value="ECO:0007669"/>
    <property type="project" value="TreeGrafter"/>
</dbReference>
<evidence type="ECO:0000256" key="5">
    <source>
        <dbReference type="ARBA" id="ARBA00023295"/>
    </source>
</evidence>
<gene>
    <name evidence="9" type="ORF">F0L74_18535</name>
</gene>
<name>A0A5B2VT73_9BACT</name>
<sequence length="755" mass="83894">MRKFLVSSWALLLCITAWAQQPSTAIRIIPQPKSVQVLPGSFTAGNNTLVIYGDDESKKVADLLVSFLKDKQGVSLSAHKASTVVSNGQIIIVNDKKQPAEGYSLWITDKMVQIRGNGAGMFYGLQTLEQLISAQGSSGLTVPAVRITDAPRFAYRGLMLDCGRHFFPVSYVKQYIDVMAQYKFNTFHWHLTDDQGWHIEIKKYPRLQELSSTRKETVVGHAARSNTYDGIPHGGTYTQDEIREVVKYAADRHITIIPEIEMPGHSEAVLAAYPNLGCTGGPYHVATKWGVDKEVYCAGNDSVYTFLQDVLTEVIDLFPGQYIHIGGDECPKDRWKECPKCQRRIKELGLKDEHALQSYFIQRMEKFLNSKGRRIIGWDEILEGGLAPNATVMSWRGEAGGIAAAKEHHDVIMTPNTYLYLDYYQGNPVSEPLTIGGYLPLQAVYNYEPLPPTLDAKEQSYIKGVQANIWTEYMPTAQVVDYMTWPRALAVSEITWSPASAKDYPGFLERLPAQLARMDKAHIPFRIPEPAGLENNVTTANHTTVTLRPMVDGAAIYYTTDGSEPTASSSRYTEPINLALHKEPTVLKCIVVTPSGRKSAVYSATYLRRDYVAAANVNPANKGARFNAYFHAFKNARQIKGQADSSGVQPAFDIRPFLSKNAFSVAYEGYLKADTEGIYEFNLKCDDGAVLYIDDEVVIDNDGEHAPMEKTGILPLRPGFHKVKLQYFNAGGAGELGVTVRTKGANINLRNALFN</sequence>
<dbReference type="PANTHER" id="PTHR22600:SF57">
    <property type="entry name" value="BETA-N-ACETYLHEXOSAMINIDASE"/>
    <property type="match status" value="1"/>
</dbReference>
<feature type="chain" id="PRO_5022882695" description="beta-N-acetylhexosaminidase" evidence="7">
    <location>
        <begin position="20"/>
        <end position="755"/>
    </location>
</feature>
<dbReference type="GO" id="GO:0004563">
    <property type="term" value="F:beta-N-acetylhexosaminidase activity"/>
    <property type="evidence" value="ECO:0007669"/>
    <property type="project" value="UniProtKB-EC"/>
</dbReference>
<dbReference type="GO" id="GO:0005975">
    <property type="term" value="P:carbohydrate metabolic process"/>
    <property type="evidence" value="ECO:0007669"/>
    <property type="project" value="InterPro"/>
</dbReference>
<comment type="similarity">
    <text evidence="2">Belongs to the glycosyl hydrolase 20 family.</text>
</comment>
<dbReference type="SUPFAM" id="SSF56988">
    <property type="entry name" value="Anthrax protective antigen"/>
    <property type="match status" value="1"/>
</dbReference>
<evidence type="ECO:0000256" key="1">
    <source>
        <dbReference type="ARBA" id="ARBA00001231"/>
    </source>
</evidence>
<dbReference type="EMBL" id="VUOC01000003">
    <property type="protein sequence ID" value="KAA2241860.1"/>
    <property type="molecule type" value="Genomic_DNA"/>
</dbReference>
<feature type="signal peptide" evidence="7">
    <location>
        <begin position="1"/>
        <end position="19"/>
    </location>
</feature>
<evidence type="ECO:0000256" key="3">
    <source>
        <dbReference type="ARBA" id="ARBA00012663"/>
    </source>
</evidence>
<feature type="active site" description="Proton donor" evidence="6">
    <location>
        <position position="329"/>
    </location>
</feature>
<evidence type="ECO:0000313" key="10">
    <source>
        <dbReference type="Proteomes" id="UP000324611"/>
    </source>
</evidence>
<keyword evidence="7" id="KW-0732">Signal</keyword>
<dbReference type="InterPro" id="IPR029018">
    <property type="entry name" value="Hex-like_dom2"/>
</dbReference>
<dbReference type="PROSITE" id="PS51820">
    <property type="entry name" value="PA14"/>
    <property type="match status" value="1"/>
</dbReference>
<evidence type="ECO:0000313" key="9">
    <source>
        <dbReference type="EMBL" id="KAA2241860.1"/>
    </source>
</evidence>
<accession>A0A5B2VT73</accession>
<dbReference type="InterPro" id="IPR015882">
    <property type="entry name" value="HEX_bac_N"/>
</dbReference>
<comment type="caution">
    <text evidence="9">The sequence shown here is derived from an EMBL/GenBank/DDBJ whole genome shotgun (WGS) entry which is preliminary data.</text>
</comment>